<accession>A0ABW3C4P3</accession>
<evidence type="ECO:0000256" key="1">
    <source>
        <dbReference type="ARBA" id="ARBA00001968"/>
    </source>
</evidence>
<dbReference type="Gene3D" id="3.50.30.40">
    <property type="entry name" value="Ribonuclease E inhibitor RraA/RraA-like"/>
    <property type="match status" value="1"/>
</dbReference>
<sequence>MFDIRPQPEPLPQSLLDRAVLAEPATIGHFRLRGFPAPVIRPIVPVGRVAGTAVTLCLPAADSTLLHHAAGLVGPGQILVIDRLGDRHHACLGGGVALCLARAGIAGVIVDGPCADPHEIRACGLPVWASGISSITTRVQGIGGAMNVPVSVAGAVVMPGDLVIADEGGVVVLPPDEAEADIERAIEMQSVEREMLPGVSQARPLGTISGATKLVVAKLFVR</sequence>
<name>A0ABW3C4P3_SPHXN</name>
<evidence type="ECO:0000313" key="6">
    <source>
        <dbReference type="Proteomes" id="UP001597124"/>
    </source>
</evidence>
<evidence type="ECO:0000256" key="4">
    <source>
        <dbReference type="ARBA" id="ARBA00030169"/>
    </source>
</evidence>
<evidence type="ECO:0000256" key="2">
    <source>
        <dbReference type="ARBA" id="ARBA00016549"/>
    </source>
</evidence>
<reference evidence="6" key="1">
    <citation type="journal article" date="2019" name="Int. J. Syst. Evol. Microbiol.">
        <title>The Global Catalogue of Microorganisms (GCM) 10K type strain sequencing project: providing services to taxonomists for standard genome sequencing and annotation.</title>
        <authorList>
            <consortium name="The Broad Institute Genomics Platform"/>
            <consortium name="The Broad Institute Genome Sequencing Center for Infectious Disease"/>
            <person name="Wu L."/>
            <person name="Ma J."/>
        </authorList>
    </citation>
    <scope>NUCLEOTIDE SEQUENCE [LARGE SCALE GENOMIC DNA]</scope>
    <source>
        <strain evidence="6">CCUG 52537</strain>
    </source>
</reference>
<evidence type="ECO:0000256" key="3">
    <source>
        <dbReference type="ARBA" id="ARBA00029596"/>
    </source>
</evidence>
<comment type="caution">
    <text evidence="5">The sequence shown here is derived from an EMBL/GenBank/DDBJ whole genome shotgun (WGS) entry which is preliminary data.</text>
</comment>
<comment type="cofactor">
    <cofactor evidence="1">
        <name>a divalent metal cation</name>
        <dbReference type="ChEBI" id="CHEBI:60240"/>
    </cofactor>
</comment>
<dbReference type="PANTHER" id="PTHR33254">
    <property type="entry name" value="4-HYDROXY-4-METHYL-2-OXOGLUTARATE ALDOLASE 3-RELATED"/>
    <property type="match status" value="1"/>
</dbReference>
<organism evidence="5 6">
    <name type="scientific">Sphingosinicella xenopeptidilytica</name>
    <dbReference type="NCBI Taxonomy" id="364098"/>
    <lineage>
        <taxon>Bacteria</taxon>
        <taxon>Pseudomonadati</taxon>
        <taxon>Pseudomonadota</taxon>
        <taxon>Alphaproteobacteria</taxon>
        <taxon>Sphingomonadales</taxon>
        <taxon>Sphingosinicellaceae</taxon>
        <taxon>Sphingosinicella</taxon>
    </lineage>
</organism>
<dbReference type="InterPro" id="IPR005493">
    <property type="entry name" value="RraA/RraA-like"/>
</dbReference>
<dbReference type="RefSeq" id="WP_381491761.1">
    <property type="nucleotide sequence ID" value="NZ_JBHTIK010000008.1"/>
</dbReference>
<evidence type="ECO:0000313" key="5">
    <source>
        <dbReference type="EMBL" id="MFD0849350.1"/>
    </source>
</evidence>
<dbReference type="PANTHER" id="PTHR33254:SF4">
    <property type="entry name" value="4-HYDROXY-4-METHYL-2-OXOGLUTARATE ALDOLASE 3-RELATED"/>
    <property type="match status" value="1"/>
</dbReference>
<proteinExistence type="predicted"/>
<dbReference type="EMBL" id="JBHTIK010000008">
    <property type="protein sequence ID" value="MFD0849350.1"/>
    <property type="molecule type" value="Genomic_DNA"/>
</dbReference>
<dbReference type="Proteomes" id="UP001597124">
    <property type="component" value="Unassembled WGS sequence"/>
</dbReference>
<gene>
    <name evidence="5" type="ORF">ACFQ00_13520</name>
</gene>
<keyword evidence="6" id="KW-1185">Reference proteome</keyword>
<protein>
    <recommendedName>
        <fullName evidence="2">Putative 4-hydroxy-4-methyl-2-oxoglutarate aldolase</fullName>
    </recommendedName>
    <alternativeName>
        <fullName evidence="3">Regulator of ribonuclease activity homolog</fullName>
    </alternativeName>
    <alternativeName>
        <fullName evidence="4">RraA-like protein</fullName>
    </alternativeName>
</protein>
<dbReference type="Pfam" id="PF03737">
    <property type="entry name" value="RraA-like"/>
    <property type="match status" value="1"/>
</dbReference>
<dbReference type="InterPro" id="IPR036704">
    <property type="entry name" value="RraA/RraA-like_sf"/>
</dbReference>
<dbReference type="CDD" id="cd16841">
    <property type="entry name" value="RraA_family"/>
    <property type="match status" value="1"/>
</dbReference>
<dbReference type="SUPFAM" id="SSF89562">
    <property type="entry name" value="RraA-like"/>
    <property type="match status" value="1"/>
</dbReference>